<evidence type="ECO:0000256" key="1">
    <source>
        <dbReference type="SAM" id="MobiDB-lite"/>
    </source>
</evidence>
<dbReference type="Proteomes" id="UP000070544">
    <property type="component" value="Unassembled WGS sequence"/>
</dbReference>
<organism evidence="2 3">
    <name type="scientific">Gonapodya prolifera (strain JEL478)</name>
    <name type="common">Monoblepharis prolifera</name>
    <dbReference type="NCBI Taxonomy" id="1344416"/>
    <lineage>
        <taxon>Eukaryota</taxon>
        <taxon>Fungi</taxon>
        <taxon>Fungi incertae sedis</taxon>
        <taxon>Chytridiomycota</taxon>
        <taxon>Chytridiomycota incertae sedis</taxon>
        <taxon>Monoblepharidomycetes</taxon>
        <taxon>Monoblepharidales</taxon>
        <taxon>Gonapodyaceae</taxon>
        <taxon>Gonapodya</taxon>
    </lineage>
</organism>
<sequence>MSNLLEINQWIDMSVFAAVKIYAFLVVQERKPSHAQRLKNFMSSIYKHKDRHISMLELHEALCLDTQHFRILDKGKILELSLDFQKTKWGGHEFYASLKPFLLRQNYSDKYLCPLTAFYKLYYHLDHINYNPAEEQAPPSSLVSLVGQMDRLSQSCLPPIPSDMEDVSIATKHANGPAACHWGGWMADFKTLTVVKECKEPKIQHLVGWIHNQGSPAAAKNNRLPPKLLTQCEPTSCASLEASKPSSLHSNLDPEALSPSLGPTPAQAEHICLHHDPPYQGPSNS</sequence>
<evidence type="ECO:0000313" key="3">
    <source>
        <dbReference type="Proteomes" id="UP000070544"/>
    </source>
</evidence>
<keyword evidence="3" id="KW-1185">Reference proteome</keyword>
<gene>
    <name evidence="2" type="ORF">M427DRAFT_43972</name>
</gene>
<proteinExistence type="predicted"/>
<name>A0A139AHZ9_GONPJ</name>
<dbReference type="EMBL" id="KQ965756">
    <property type="protein sequence ID" value="KXS16174.1"/>
    <property type="molecule type" value="Genomic_DNA"/>
</dbReference>
<protein>
    <submittedName>
        <fullName evidence="2">Uncharacterized protein</fullName>
    </submittedName>
</protein>
<reference evidence="2 3" key="1">
    <citation type="journal article" date="2015" name="Genome Biol. Evol.">
        <title>Phylogenomic analyses indicate that early fungi evolved digesting cell walls of algal ancestors of land plants.</title>
        <authorList>
            <person name="Chang Y."/>
            <person name="Wang S."/>
            <person name="Sekimoto S."/>
            <person name="Aerts A.L."/>
            <person name="Choi C."/>
            <person name="Clum A."/>
            <person name="LaButti K.M."/>
            <person name="Lindquist E.A."/>
            <person name="Yee Ngan C."/>
            <person name="Ohm R.A."/>
            <person name="Salamov A.A."/>
            <person name="Grigoriev I.V."/>
            <person name="Spatafora J.W."/>
            <person name="Berbee M.L."/>
        </authorList>
    </citation>
    <scope>NUCLEOTIDE SEQUENCE [LARGE SCALE GENOMIC DNA]</scope>
    <source>
        <strain evidence="2 3">JEL478</strain>
    </source>
</reference>
<accession>A0A139AHZ9</accession>
<evidence type="ECO:0000313" key="2">
    <source>
        <dbReference type="EMBL" id="KXS16174.1"/>
    </source>
</evidence>
<feature type="region of interest" description="Disordered" evidence="1">
    <location>
        <begin position="243"/>
        <end position="285"/>
    </location>
</feature>
<dbReference type="AlphaFoldDB" id="A0A139AHZ9"/>